<reference evidence="2 3" key="1">
    <citation type="submission" date="2020-10" db="EMBL/GenBank/DDBJ databases">
        <title>Connecting structure to function with the recovery of over 1000 high-quality activated sludge metagenome-assembled genomes encoding full-length rRNA genes using long-read sequencing.</title>
        <authorList>
            <person name="Singleton C.M."/>
            <person name="Petriglieri F."/>
            <person name="Kristensen J.M."/>
            <person name="Kirkegaard R.H."/>
            <person name="Michaelsen T.Y."/>
            <person name="Andersen M.H."/>
            <person name="Karst S.M."/>
            <person name="Dueholm M.S."/>
            <person name="Nielsen P.H."/>
            <person name="Albertsen M."/>
        </authorList>
    </citation>
    <scope>NUCLEOTIDE SEQUENCE [LARGE SCALE GENOMIC DNA]</scope>
    <source>
        <strain evidence="2">Ribe_18-Q3-R11-54_BAT3C.373</strain>
    </source>
</reference>
<name>A0A9D7XJQ4_9BACT</name>
<proteinExistence type="predicted"/>
<feature type="domain" description="Outer membrane protein beta-barrel" evidence="1">
    <location>
        <begin position="43"/>
        <end position="209"/>
    </location>
</feature>
<evidence type="ECO:0000313" key="2">
    <source>
        <dbReference type="EMBL" id="MBK9719878.1"/>
    </source>
</evidence>
<dbReference type="InterPro" id="IPR025665">
    <property type="entry name" value="Beta-barrel_OMP_2"/>
</dbReference>
<accession>A0A9D7XJQ4</accession>
<gene>
    <name evidence="2" type="ORF">IPO85_20645</name>
</gene>
<comment type="caution">
    <text evidence="2">The sequence shown here is derived from an EMBL/GenBank/DDBJ whole genome shotgun (WGS) entry which is preliminary data.</text>
</comment>
<evidence type="ECO:0000259" key="1">
    <source>
        <dbReference type="Pfam" id="PF13568"/>
    </source>
</evidence>
<dbReference type="EMBL" id="JADKFW010000021">
    <property type="protein sequence ID" value="MBK9719878.1"/>
    <property type="molecule type" value="Genomic_DNA"/>
</dbReference>
<evidence type="ECO:0000313" key="3">
    <source>
        <dbReference type="Proteomes" id="UP000808349"/>
    </source>
</evidence>
<dbReference type="AlphaFoldDB" id="A0A9D7XJQ4"/>
<dbReference type="Pfam" id="PF13568">
    <property type="entry name" value="OMP_b-brl_2"/>
    <property type="match status" value="1"/>
</dbReference>
<dbReference type="Proteomes" id="UP000808349">
    <property type="component" value="Unassembled WGS sequence"/>
</dbReference>
<organism evidence="2 3">
    <name type="scientific">Candidatus Defluviibacterium haderslevense</name>
    <dbReference type="NCBI Taxonomy" id="2981993"/>
    <lineage>
        <taxon>Bacteria</taxon>
        <taxon>Pseudomonadati</taxon>
        <taxon>Bacteroidota</taxon>
        <taxon>Saprospiria</taxon>
        <taxon>Saprospirales</taxon>
        <taxon>Saprospiraceae</taxon>
        <taxon>Candidatus Defluviibacterium</taxon>
    </lineage>
</organism>
<sequence length="238" mass="27571">MLYIHRRKIIFNILFTLSFLSLYGQGRMNNINYDGLKKKNHYFGLTLGYNYSSFKIEHSKRLIDNSTFKINEGIGNPGLTLSVITNFKLGEYFDYRLLPSISLGYRKLTYAPTNGGPLQEDLLESVFGEIPMLIRYTSAPYRDKKMFILGGVKYAYDFASNSRSDKSRFDIVRISPHDFQFEIGAGLQFFLPFFIFTPEIKFSHGLNNLLIYDGKLIESTIIDKLYSKTWTISFHFEG</sequence>
<protein>
    <submittedName>
        <fullName evidence="2">PorT family protein</fullName>
    </submittedName>
</protein>